<organism evidence="2 3">
    <name type="scientific">Sphingomonas naasensis</name>
    <dbReference type="NCBI Taxonomy" id="1344951"/>
    <lineage>
        <taxon>Bacteria</taxon>
        <taxon>Pseudomonadati</taxon>
        <taxon>Pseudomonadota</taxon>
        <taxon>Alphaproteobacteria</taxon>
        <taxon>Sphingomonadales</taxon>
        <taxon>Sphingomonadaceae</taxon>
        <taxon>Sphingomonas</taxon>
    </lineage>
</organism>
<dbReference type="EMBL" id="SRXU01000002">
    <property type="protein sequence ID" value="TGX44669.1"/>
    <property type="molecule type" value="Genomic_DNA"/>
</dbReference>
<gene>
    <name evidence="2" type="ORF">E5A74_07880</name>
</gene>
<evidence type="ECO:0000313" key="2">
    <source>
        <dbReference type="EMBL" id="TGX44669.1"/>
    </source>
</evidence>
<dbReference type="Pfam" id="PF00691">
    <property type="entry name" value="OmpA"/>
    <property type="match status" value="1"/>
</dbReference>
<dbReference type="InterPro" id="IPR036737">
    <property type="entry name" value="OmpA-like_sf"/>
</dbReference>
<dbReference type="Proteomes" id="UP000309848">
    <property type="component" value="Unassembled WGS sequence"/>
</dbReference>
<dbReference type="InterPro" id="IPR006665">
    <property type="entry name" value="OmpA-like"/>
</dbReference>
<name>A0A4S1WN08_9SPHN</name>
<evidence type="ECO:0000313" key="3">
    <source>
        <dbReference type="Proteomes" id="UP000309848"/>
    </source>
</evidence>
<dbReference type="Gene3D" id="3.30.1330.60">
    <property type="entry name" value="OmpA-like domain"/>
    <property type="match status" value="1"/>
</dbReference>
<comment type="caution">
    <text evidence="2">The sequence shown here is derived from an EMBL/GenBank/DDBJ whole genome shotgun (WGS) entry which is preliminary data.</text>
</comment>
<evidence type="ECO:0000259" key="1">
    <source>
        <dbReference type="Pfam" id="PF00691"/>
    </source>
</evidence>
<reference evidence="2 3" key="1">
    <citation type="submission" date="2019-04" db="EMBL/GenBank/DDBJ databases">
        <title>Sphingomonas psychrotolerans sp. nov., isolated from soil in the Tianshan Mountains, Xinjiang, China.</title>
        <authorList>
            <person name="Luo Y."/>
            <person name="Sheng H."/>
        </authorList>
    </citation>
    <scope>NUCLEOTIDE SEQUENCE [LARGE SCALE GENOMIC DNA]</scope>
    <source>
        <strain evidence="2 3">KIS18-15</strain>
    </source>
</reference>
<dbReference type="OrthoDB" id="189250at2"/>
<protein>
    <submittedName>
        <fullName evidence="2">OmpA family protein</fullName>
    </submittedName>
</protein>
<dbReference type="SUPFAM" id="SSF103088">
    <property type="entry name" value="OmpA-like"/>
    <property type="match status" value="1"/>
</dbReference>
<keyword evidence="3" id="KW-1185">Reference proteome</keyword>
<dbReference type="AlphaFoldDB" id="A0A4S1WN08"/>
<sequence>MDERAMRRTSLSLLALLCSAASSPQQDEPPHCHQAGPYIVFFESDSAELSREARHTLDYVVAANEGACSWPMGWLVGHTDTRERPSLASTRTSAIWRYLQTHGWRIEAVGSKAYGARRPRVVTPPGVSERQNRRVEIFYSMMDGPGKPVLP</sequence>
<feature type="domain" description="OmpA-like" evidence="1">
    <location>
        <begin position="41"/>
        <end position="133"/>
    </location>
</feature>
<accession>A0A4S1WN08</accession>
<proteinExistence type="predicted"/>